<dbReference type="InterPro" id="IPR050709">
    <property type="entry name" value="Biotin_Carboxyl_Carrier/Decarb"/>
</dbReference>
<organism evidence="11 12">
    <name type="scientific">Aurantiacibacter flavus</name>
    <dbReference type="NCBI Taxonomy" id="3145232"/>
    <lineage>
        <taxon>Bacteria</taxon>
        <taxon>Pseudomonadati</taxon>
        <taxon>Pseudomonadota</taxon>
        <taxon>Alphaproteobacteria</taxon>
        <taxon>Sphingomonadales</taxon>
        <taxon>Erythrobacteraceae</taxon>
        <taxon>Aurantiacibacter</taxon>
    </lineage>
</organism>
<comment type="function">
    <text evidence="1 9">This protein is a component of the acetyl coenzyme A carboxylase complex; first, biotin carboxylase catalyzes the carboxylation of the carrier protein and then the transcarboxylase transfers the carboxyl group to form malonyl-CoA.</text>
</comment>
<dbReference type="SUPFAM" id="SSF51230">
    <property type="entry name" value="Single hybrid motif"/>
    <property type="match status" value="1"/>
</dbReference>
<evidence type="ECO:0000256" key="6">
    <source>
        <dbReference type="ARBA" id="ARBA00023098"/>
    </source>
</evidence>
<evidence type="ECO:0000256" key="4">
    <source>
        <dbReference type="ARBA" id="ARBA00022516"/>
    </source>
</evidence>
<dbReference type="InterPro" id="IPR000089">
    <property type="entry name" value="Biotin_lipoyl"/>
</dbReference>
<dbReference type="PROSITE" id="PS00188">
    <property type="entry name" value="BIOTIN"/>
    <property type="match status" value="1"/>
</dbReference>
<dbReference type="GO" id="GO:0003989">
    <property type="term" value="F:acetyl-CoA carboxylase activity"/>
    <property type="evidence" value="ECO:0007669"/>
    <property type="project" value="UniProtKB-EC"/>
</dbReference>
<evidence type="ECO:0000256" key="9">
    <source>
        <dbReference type="RuleBase" id="RU364072"/>
    </source>
</evidence>
<keyword evidence="11" id="KW-0436">Ligase</keyword>
<evidence type="ECO:0000256" key="1">
    <source>
        <dbReference type="ARBA" id="ARBA00003761"/>
    </source>
</evidence>
<reference evidence="11 12" key="1">
    <citation type="submission" date="2024-05" db="EMBL/GenBank/DDBJ databases">
        <authorList>
            <person name="Park S."/>
        </authorList>
    </citation>
    <scope>NUCLEOTIDE SEQUENCE [LARGE SCALE GENOMIC DNA]</scope>
    <source>
        <strain evidence="11 12">DGU5</strain>
    </source>
</reference>
<evidence type="ECO:0000256" key="3">
    <source>
        <dbReference type="ARBA" id="ARBA00017562"/>
    </source>
</evidence>
<evidence type="ECO:0000313" key="12">
    <source>
        <dbReference type="Proteomes" id="UP001484535"/>
    </source>
</evidence>
<dbReference type="PROSITE" id="PS50968">
    <property type="entry name" value="BIOTINYL_LIPOYL"/>
    <property type="match status" value="1"/>
</dbReference>
<proteinExistence type="predicted"/>
<protein>
    <recommendedName>
        <fullName evidence="3 9">Biotin carboxyl carrier protein of acetyl-CoA carboxylase</fullName>
    </recommendedName>
</protein>
<dbReference type="PANTHER" id="PTHR45266">
    <property type="entry name" value="OXALOACETATE DECARBOXYLASE ALPHA CHAIN"/>
    <property type="match status" value="1"/>
</dbReference>
<dbReference type="InterPro" id="IPR011053">
    <property type="entry name" value="Single_hybrid_motif"/>
</dbReference>
<gene>
    <name evidence="11" type="primary">accB</name>
    <name evidence="11" type="ORF">ABDJ38_03175</name>
</gene>
<dbReference type="Proteomes" id="UP001484535">
    <property type="component" value="Unassembled WGS sequence"/>
</dbReference>
<evidence type="ECO:0000256" key="5">
    <source>
        <dbReference type="ARBA" id="ARBA00022832"/>
    </source>
</evidence>
<comment type="pathway">
    <text evidence="2 9">Lipid metabolism; fatty acid biosynthesis.</text>
</comment>
<evidence type="ECO:0000256" key="8">
    <source>
        <dbReference type="ARBA" id="ARBA00023267"/>
    </source>
</evidence>
<dbReference type="Pfam" id="PF00364">
    <property type="entry name" value="Biotin_lipoyl"/>
    <property type="match status" value="1"/>
</dbReference>
<evidence type="ECO:0000313" key="11">
    <source>
        <dbReference type="EMBL" id="MEN7536172.1"/>
    </source>
</evidence>
<keyword evidence="7 9" id="KW-0275">Fatty acid biosynthesis</keyword>
<accession>A0ABV0CTF9</accession>
<evidence type="ECO:0000256" key="2">
    <source>
        <dbReference type="ARBA" id="ARBA00005194"/>
    </source>
</evidence>
<sequence>MADSKPASGRKSGMTVDTALVRELAELLGETGLTEIEVEEGDRRIRLSREMIAAPAASVSVPAPVTAAAAAPAPAAAPAAPAPTDLTNAVKSPMVGTAYMASEPNSPPFIAVGDKVKAGDTLLIVEAMKVMNPITAPKDGTVGEILVDNAEPVEFDQPLVILN</sequence>
<keyword evidence="6 9" id="KW-0443">Lipid metabolism</keyword>
<feature type="domain" description="Lipoyl-binding" evidence="10">
    <location>
        <begin position="87"/>
        <end position="163"/>
    </location>
</feature>
<keyword evidence="8 9" id="KW-0092">Biotin</keyword>
<dbReference type="EMBL" id="JBDLBR010000001">
    <property type="protein sequence ID" value="MEN7536172.1"/>
    <property type="molecule type" value="Genomic_DNA"/>
</dbReference>
<keyword evidence="12" id="KW-1185">Reference proteome</keyword>
<dbReference type="RefSeq" id="WP_346783622.1">
    <property type="nucleotide sequence ID" value="NZ_JBDLBR010000001.1"/>
</dbReference>
<name>A0ABV0CTF9_9SPHN</name>
<dbReference type="Gene3D" id="2.40.50.100">
    <property type="match status" value="1"/>
</dbReference>
<dbReference type="NCBIfam" id="TIGR00531">
    <property type="entry name" value="BCCP"/>
    <property type="match status" value="1"/>
</dbReference>
<keyword evidence="5 9" id="KW-0276">Fatty acid metabolism</keyword>
<comment type="caution">
    <text evidence="11">The sequence shown here is derived from an EMBL/GenBank/DDBJ whole genome shotgun (WGS) entry which is preliminary data.</text>
</comment>
<dbReference type="PRINTS" id="PR01071">
    <property type="entry name" value="ACOABIOTINCC"/>
</dbReference>
<dbReference type="CDD" id="cd06850">
    <property type="entry name" value="biotinyl_domain"/>
    <property type="match status" value="1"/>
</dbReference>
<dbReference type="InterPro" id="IPR001249">
    <property type="entry name" value="AcCoA_biotinCC"/>
</dbReference>
<keyword evidence="4 9" id="KW-0444">Lipid biosynthesis</keyword>
<evidence type="ECO:0000259" key="10">
    <source>
        <dbReference type="PROSITE" id="PS50968"/>
    </source>
</evidence>
<evidence type="ECO:0000256" key="7">
    <source>
        <dbReference type="ARBA" id="ARBA00023160"/>
    </source>
</evidence>
<dbReference type="PANTHER" id="PTHR45266:SF3">
    <property type="entry name" value="OXALOACETATE DECARBOXYLASE ALPHA CHAIN"/>
    <property type="match status" value="1"/>
</dbReference>
<dbReference type="InterPro" id="IPR001882">
    <property type="entry name" value="Biotin_BS"/>
</dbReference>